<evidence type="ECO:0000313" key="2">
    <source>
        <dbReference type="Proteomes" id="UP000054007"/>
    </source>
</evidence>
<reference evidence="1 2" key="1">
    <citation type="journal article" date="2015" name="Fungal Genet. Biol.">
        <title>Evolution of novel wood decay mechanisms in Agaricales revealed by the genome sequences of Fistulina hepatica and Cylindrobasidium torrendii.</title>
        <authorList>
            <person name="Floudas D."/>
            <person name="Held B.W."/>
            <person name="Riley R."/>
            <person name="Nagy L.G."/>
            <person name="Koehler G."/>
            <person name="Ransdell A.S."/>
            <person name="Younus H."/>
            <person name="Chow J."/>
            <person name="Chiniquy J."/>
            <person name="Lipzen A."/>
            <person name="Tritt A."/>
            <person name="Sun H."/>
            <person name="Haridas S."/>
            <person name="LaButti K."/>
            <person name="Ohm R.A."/>
            <person name="Kues U."/>
            <person name="Blanchette R.A."/>
            <person name="Grigoriev I.V."/>
            <person name="Minto R.E."/>
            <person name="Hibbett D.S."/>
        </authorList>
    </citation>
    <scope>NUCLEOTIDE SEQUENCE [LARGE SCALE GENOMIC DNA]</scope>
    <source>
        <strain evidence="1 2">FP15055 ss-10</strain>
    </source>
</reference>
<evidence type="ECO:0000313" key="1">
    <source>
        <dbReference type="EMBL" id="KIY72024.1"/>
    </source>
</evidence>
<protein>
    <recommendedName>
        <fullName evidence="3">F-box domain-containing protein</fullName>
    </recommendedName>
</protein>
<dbReference type="AlphaFoldDB" id="A0A0D7BP97"/>
<keyword evidence="2" id="KW-1185">Reference proteome</keyword>
<sequence>MYNHDTDMPRRRDTILIELPVELILYIFECTILAYPSAKSTIALVCRRARGSVESSVFRDIYLHNRASIRKFVDILRSNGHTTVGEYVRSICFPACYGRHDEGPSAADAAAVLKSCPFATSLAIPNPNTQVHDTLRNASAHLKFLSVYSPRHILLSFHSLPLNITHVALANATIHDECGWKALAKYFRGTHAFTHSVLLPMDGEEARLADGLRRILALFQDHPLVRLSWIIVVYPPCPDQAMRLCFDHVKAIKDPRLSIFVSYERYPAGLIPTESPFPVLEVPKSDTYWDAGWTDIWG</sequence>
<accession>A0A0D7BP97</accession>
<dbReference type="EMBL" id="KN880447">
    <property type="protein sequence ID" value="KIY72024.1"/>
    <property type="molecule type" value="Genomic_DNA"/>
</dbReference>
<gene>
    <name evidence="1" type="ORF">CYLTODRAFT_450158</name>
</gene>
<evidence type="ECO:0008006" key="3">
    <source>
        <dbReference type="Google" id="ProtNLM"/>
    </source>
</evidence>
<dbReference type="Proteomes" id="UP000054007">
    <property type="component" value="Unassembled WGS sequence"/>
</dbReference>
<name>A0A0D7BP97_9AGAR</name>
<proteinExistence type="predicted"/>
<organism evidence="1 2">
    <name type="scientific">Cylindrobasidium torrendii FP15055 ss-10</name>
    <dbReference type="NCBI Taxonomy" id="1314674"/>
    <lineage>
        <taxon>Eukaryota</taxon>
        <taxon>Fungi</taxon>
        <taxon>Dikarya</taxon>
        <taxon>Basidiomycota</taxon>
        <taxon>Agaricomycotina</taxon>
        <taxon>Agaricomycetes</taxon>
        <taxon>Agaricomycetidae</taxon>
        <taxon>Agaricales</taxon>
        <taxon>Marasmiineae</taxon>
        <taxon>Physalacriaceae</taxon>
        <taxon>Cylindrobasidium</taxon>
    </lineage>
</organism>